<feature type="compositionally biased region" description="Basic and acidic residues" evidence="1">
    <location>
        <begin position="183"/>
        <end position="194"/>
    </location>
</feature>
<reference evidence="2" key="2">
    <citation type="journal article" date="2021" name="PeerJ">
        <title>Extensive microbial diversity within the chicken gut microbiome revealed by metagenomics and culture.</title>
        <authorList>
            <person name="Gilroy R."/>
            <person name="Ravi A."/>
            <person name="Getino M."/>
            <person name="Pursley I."/>
            <person name="Horton D.L."/>
            <person name="Alikhan N.F."/>
            <person name="Baker D."/>
            <person name="Gharbi K."/>
            <person name="Hall N."/>
            <person name="Watson M."/>
            <person name="Adriaenssens E.M."/>
            <person name="Foster-Nyarko E."/>
            <person name="Jarju S."/>
            <person name="Secka A."/>
            <person name="Antonio M."/>
            <person name="Oren A."/>
            <person name="Chaudhuri R.R."/>
            <person name="La Ragione R."/>
            <person name="Hildebrand F."/>
            <person name="Pallen M.J."/>
        </authorList>
    </citation>
    <scope>NUCLEOTIDE SEQUENCE</scope>
    <source>
        <strain evidence="2">CHK195-15760</strain>
    </source>
</reference>
<dbReference type="EMBL" id="DVNH01000006">
    <property type="protein sequence ID" value="HIU51144.1"/>
    <property type="molecule type" value="Genomic_DNA"/>
</dbReference>
<proteinExistence type="predicted"/>
<protein>
    <submittedName>
        <fullName evidence="2">Uncharacterized protein</fullName>
    </submittedName>
</protein>
<feature type="compositionally biased region" description="Basic and acidic residues" evidence="1">
    <location>
        <begin position="301"/>
        <end position="313"/>
    </location>
</feature>
<evidence type="ECO:0000256" key="1">
    <source>
        <dbReference type="SAM" id="MobiDB-lite"/>
    </source>
</evidence>
<comment type="caution">
    <text evidence="2">The sequence shown here is derived from an EMBL/GenBank/DDBJ whole genome shotgun (WGS) entry which is preliminary data.</text>
</comment>
<feature type="region of interest" description="Disordered" evidence="1">
    <location>
        <begin position="183"/>
        <end position="220"/>
    </location>
</feature>
<feature type="compositionally biased region" description="Basic and acidic residues" evidence="1">
    <location>
        <begin position="94"/>
        <end position="115"/>
    </location>
</feature>
<organism evidence="2 3">
    <name type="scientific">Candidatus Merdicola faecigallinarum</name>
    <dbReference type="NCBI Taxonomy" id="2840862"/>
    <lineage>
        <taxon>Bacteria</taxon>
        <taxon>Bacillati</taxon>
        <taxon>Bacillota</taxon>
        <taxon>Clostridia</taxon>
        <taxon>Candidatus Merdicola</taxon>
    </lineage>
</organism>
<reference evidence="2" key="1">
    <citation type="submission" date="2020-10" db="EMBL/GenBank/DDBJ databases">
        <authorList>
            <person name="Gilroy R."/>
        </authorList>
    </citation>
    <scope>NUCLEOTIDE SEQUENCE</scope>
    <source>
        <strain evidence="2">CHK195-15760</strain>
    </source>
</reference>
<sequence length="442" mass="50933">MKQVIFYAVTEAGKQILIGYGWNQSDITVILPENVTLRISDNEDFFHTLEIMKQFLKQRIELDVTMGEEEIRIQEKVKKEEEDDKIDGGENVTEEEKKEVASDPSKSKKVNDLSESKPLARGVLTEMVQKAFLSNPEKSYTKVELAKELQVKLSSLSSIFYNLEQRGVIQRIERGKYQLVFQRNEKESDEKTTDSEENPQNDGKNLNIREIGEDTQSEDDLKKEVITMISKLTGKDTTQDVAAETKEGIPQKATSEERPKEETSQEVASEGETKGITSQETTSKEETKGDALQENTSSKGLQEKESKKETKKVFAPNPKEEMIKEFLENYQGFVDYILTRKTFMVKSAKRRFSEQEVVDVIKAFDNEVIHYHPSQEGIYFVSPKWRVWYYLLKKNSAEEEGTIQYDLQLTQKETTKAITQAMQENLIRDVTGKKDRFEKYSI</sequence>
<feature type="compositionally biased region" description="Basic and acidic residues" evidence="1">
    <location>
        <begin position="236"/>
        <end position="263"/>
    </location>
</feature>
<feature type="compositionally biased region" description="Basic and acidic residues" evidence="1">
    <location>
        <begin position="282"/>
        <end position="291"/>
    </location>
</feature>
<feature type="region of interest" description="Disordered" evidence="1">
    <location>
        <begin position="236"/>
        <end position="313"/>
    </location>
</feature>
<evidence type="ECO:0000313" key="3">
    <source>
        <dbReference type="Proteomes" id="UP000824093"/>
    </source>
</evidence>
<dbReference type="Proteomes" id="UP000824093">
    <property type="component" value="Unassembled WGS sequence"/>
</dbReference>
<dbReference type="AlphaFoldDB" id="A0A9D1M033"/>
<accession>A0A9D1M033</accession>
<evidence type="ECO:0000313" key="2">
    <source>
        <dbReference type="EMBL" id="HIU51144.1"/>
    </source>
</evidence>
<gene>
    <name evidence="2" type="ORF">IAB70_00735</name>
</gene>
<name>A0A9D1M033_9FIRM</name>
<feature type="region of interest" description="Disordered" evidence="1">
    <location>
        <begin position="78"/>
        <end position="115"/>
    </location>
</feature>